<comment type="caution">
    <text evidence="2">The sequence shown here is derived from an EMBL/GenBank/DDBJ whole genome shotgun (WGS) entry which is preliminary data.</text>
</comment>
<dbReference type="Pfam" id="PF13466">
    <property type="entry name" value="STAS_2"/>
    <property type="match status" value="1"/>
</dbReference>
<gene>
    <name evidence="2" type="ORF">NX801_13735</name>
</gene>
<dbReference type="PANTHER" id="PTHR33495:SF2">
    <property type="entry name" value="ANTI-SIGMA FACTOR ANTAGONIST TM_1081-RELATED"/>
    <property type="match status" value="1"/>
</dbReference>
<dbReference type="Gene3D" id="3.30.750.24">
    <property type="entry name" value="STAS domain"/>
    <property type="match status" value="1"/>
</dbReference>
<dbReference type="PROSITE" id="PS50801">
    <property type="entry name" value="STAS"/>
    <property type="match status" value="1"/>
</dbReference>
<dbReference type="Proteomes" id="UP001431313">
    <property type="component" value="Unassembled WGS sequence"/>
</dbReference>
<dbReference type="InterPro" id="IPR002645">
    <property type="entry name" value="STAS_dom"/>
</dbReference>
<sequence length="109" mass="11927">MSRTPLSLTAERPDGATVAVALAGELDIETVGWLEPALDRLLTEDSGDELLVDMTAVTFCDSSGADLFVRLHRRCARSGTRLRLCRVPRWPGRVLRALGVDRDVPCSYA</sequence>
<dbReference type="InterPro" id="IPR036513">
    <property type="entry name" value="STAS_dom_sf"/>
</dbReference>
<dbReference type="InterPro" id="IPR058548">
    <property type="entry name" value="MlaB-like_STAS"/>
</dbReference>
<dbReference type="PANTHER" id="PTHR33495">
    <property type="entry name" value="ANTI-SIGMA FACTOR ANTAGONIST TM_1081-RELATED-RELATED"/>
    <property type="match status" value="1"/>
</dbReference>
<evidence type="ECO:0000313" key="2">
    <source>
        <dbReference type="EMBL" id="MCS0636701.1"/>
    </source>
</evidence>
<dbReference type="SUPFAM" id="SSF52091">
    <property type="entry name" value="SpoIIaa-like"/>
    <property type="match status" value="1"/>
</dbReference>
<protein>
    <submittedName>
        <fullName evidence="2">STAS domain-containing protein</fullName>
    </submittedName>
</protein>
<dbReference type="EMBL" id="JANUGQ010000010">
    <property type="protein sequence ID" value="MCS0636701.1"/>
    <property type="molecule type" value="Genomic_DNA"/>
</dbReference>
<feature type="domain" description="STAS" evidence="1">
    <location>
        <begin position="18"/>
        <end position="109"/>
    </location>
</feature>
<keyword evidence="3" id="KW-1185">Reference proteome</keyword>
<dbReference type="RefSeq" id="WP_258787964.1">
    <property type="nucleotide sequence ID" value="NZ_JANUGQ010000010.1"/>
</dbReference>
<reference evidence="2" key="1">
    <citation type="submission" date="2022-08" db="EMBL/GenBank/DDBJ databases">
        <authorList>
            <person name="Somphong A."/>
            <person name="Phongsopitanun W."/>
        </authorList>
    </citation>
    <scope>NUCLEOTIDE SEQUENCE</scope>
    <source>
        <strain evidence="2">LP05-1</strain>
    </source>
</reference>
<dbReference type="CDD" id="cd07043">
    <property type="entry name" value="STAS_anti-anti-sigma_factors"/>
    <property type="match status" value="1"/>
</dbReference>
<proteinExistence type="predicted"/>
<name>A0ABT2CH12_9ACTN</name>
<accession>A0ABT2CH12</accession>
<evidence type="ECO:0000313" key="3">
    <source>
        <dbReference type="Proteomes" id="UP001431313"/>
    </source>
</evidence>
<evidence type="ECO:0000259" key="1">
    <source>
        <dbReference type="PROSITE" id="PS50801"/>
    </source>
</evidence>
<organism evidence="2 3">
    <name type="scientific">Streptomyces pyxinae</name>
    <dbReference type="NCBI Taxonomy" id="2970734"/>
    <lineage>
        <taxon>Bacteria</taxon>
        <taxon>Bacillati</taxon>
        <taxon>Actinomycetota</taxon>
        <taxon>Actinomycetes</taxon>
        <taxon>Kitasatosporales</taxon>
        <taxon>Streptomycetaceae</taxon>
        <taxon>Streptomyces</taxon>
    </lineage>
</organism>